<dbReference type="InterPro" id="IPR007863">
    <property type="entry name" value="Peptidase_M16_C"/>
</dbReference>
<sequence length="838" mass="92009">MQFPPTTASVHQLENGLTIILDPDCAAPVISTQAWVATGSMHEGNFLGAGLSHLLEHMVFKGTESYDGKAISDTVQAAGGEWNAYTTFDRTVYYIDGPSDSTQTFLKVLTEMVFKPTFPADEFEKEKDVIRREIDMGLDDPDDRNSQLLYSTAYSVDPRQHPIIGHTELFDQLSHEDMVSYHRDRYTTENVFLSISGDFNKQELLQYLEEICGDIPRRFTRLAQVTPEPPQLGQRIRRDTFAIPTSKLTLAWQVPSLEHPDAAPLDVLATILGSGRSSRLYQNIREKQGLCHHIAGWSMISPGQTGLFAVSAIVDHDKREELQEAILKEISQLPNSDFFDELKKATRMTLASQFRTLTTASGRASDLASNWHDTRNLNFTRDYIDMVSRVTTDDLQRVARTYLVPQVLTITSLDPEDAEEADAKNEASVQRGEMQTRTLTNGLTLVTQCDSRLPTVSITVATLTGLPSESTENAGINALLAKLMTKGTTTRTAEEIAVTMDSLGASFGISCGNNTTLTSASCLQPDVKTALGIVADMIQNPVLPPDALERERGAMIAGLQEQAEDPLSVAFRKLRPSLFGEAGYGLNGSGTEESLNKLTREDLAKHHKKYFTAANSVVAIFGDIDPDKCARLVEELFSTMPKGTRSHTGDQEFPTPSVHELHLDKQQAVLTVGFRGASASDDDNHALELIHDYCTDMAGPLFTKIREDLGLAYYVSATQFHGVNTGMFAFYLGTSPDQLDTAKSILLGEIKTIAENGIPKETLESVKTTWLASHALANQKIGSLARLSAIDCLLGFPADHHLKAPDEIRALTDEAIRAAAKKYLGTHEPVIVTVSPEA</sequence>
<feature type="domain" description="Peptidase M16 C-terminal" evidence="4">
    <location>
        <begin position="173"/>
        <end position="338"/>
    </location>
</feature>
<dbReference type="SUPFAM" id="SSF63411">
    <property type="entry name" value="LuxS/MPP-like metallohydrolase"/>
    <property type="match status" value="4"/>
</dbReference>
<dbReference type="PANTHER" id="PTHR11851">
    <property type="entry name" value="METALLOPROTEASE"/>
    <property type="match status" value="1"/>
</dbReference>
<feature type="domain" description="Peptidase M16 N-terminal" evidence="3">
    <location>
        <begin position="449"/>
        <end position="578"/>
    </location>
</feature>
<organism evidence="5">
    <name type="scientific">Oceaniferula spumae</name>
    <dbReference type="NCBI Taxonomy" id="2979115"/>
    <lineage>
        <taxon>Bacteria</taxon>
        <taxon>Pseudomonadati</taxon>
        <taxon>Verrucomicrobiota</taxon>
        <taxon>Verrucomicrobiia</taxon>
        <taxon>Verrucomicrobiales</taxon>
        <taxon>Verrucomicrobiaceae</taxon>
        <taxon>Oceaniferula</taxon>
    </lineage>
</organism>
<gene>
    <name evidence="5" type="ORF">NT6N_34730</name>
</gene>
<dbReference type="EMBL" id="AP026866">
    <property type="protein sequence ID" value="BDS08433.1"/>
    <property type="molecule type" value="Genomic_DNA"/>
</dbReference>
<feature type="region of interest" description="Disordered" evidence="2">
    <location>
        <begin position="415"/>
        <end position="434"/>
    </location>
</feature>
<name>A0AAT9FR26_9BACT</name>
<feature type="domain" description="Peptidase M16 N-terminal" evidence="3">
    <location>
        <begin position="32"/>
        <end position="165"/>
    </location>
</feature>
<feature type="domain" description="Peptidase M16 C-terminal" evidence="4">
    <location>
        <begin position="597"/>
        <end position="768"/>
    </location>
</feature>
<evidence type="ECO:0000256" key="2">
    <source>
        <dbReference type="SAM" id="MobiDB-lite"/>
    </source>
</evidence>
<dbReference type="InterPro" id="IPR050361">
    <property type="entry name" value="MPP/UQCRC_Complex"/>
</dbReference>
<dbReference type="AlphaFoldDB" id="A0AAT9FR26"/>
<protein>
    <submittedName>
        <fullName evidence="5">Peptidase M16</fullName>
    </submittedName>
</protein>
<reference evidence="5" key="1">
    <citation type="submission" date="2024-07" db="EMBL/GenBank/DDBJ databases">
        <title>Complete genome sequence of Verrucomicrobiaceae bacterium NT6N.</title>
        <authorList>
            <person name="Huang C."/>
            <person name="Takami H."/>
            <person name="Hamasaki K."/>
        </authorList>
    </citation>
    <scope>NUCLEOTIDE SEQUENCE</scope>
    <source>
        <strain evidence="5">NT6N</strain>
    </source>
</reference>
<dbReference type="Pfam" id="PF00675">
    <property type="entry name" value="Peptidase_M16"/>
    <property type="match status" value="2"/>
</dbReference>
<dbReference type="InterPro" id="IPR011249">
    <property type="entry name" value="Metalloenz_LuxS/M16"/>
</dbReference>
<evidence type="ECO:0000313" key="5">
    <source>
        <dbReference type="EMBL" id="BDS08433.1"/>
    </source>
</evidence>
<proteinExistence type="inferred from homology"/>
<evidence type="ECO:0000259" key="3">
    <source>
        <dbReference type="Pfam" id="PF00675"/>
    </source>
</evidence>
<dbReference type="PANTHER" id="PTHR11851:SF49">
    <property type="entry name" value="MITOCHONDRIAL-PROCESSING PEPTIDASE SUBUNIT ALPHA"/>
    <property type="match status" value="1"/>
</dbReference>
<dbReference type="Gene3D" id="3.30.830.10">
    <property type="entry name" value="Metalloenzyme, LuxS/M16 peptidase-like"/>
    <property type="match status" value="4"/>
</dbReference>
<dbReference type="GO" id="GO:0046872">
    <property type="term" value="F:metal ion binding"/>
    <property type="evidence" value="ECO:0007669"/>
    <property type="project" value="InterPro"/>
</dbReference>
<evidence type="ECO:0000256" key="1">
    <source>
        <dbReference type="ARBA" id="ARBA00007261"/>
    </source>
</evidence>
<dbReference type="InterPro" id="IPR011765">
    <property type="entry name" value="Pept_M16_N"/>
</dbReference>
<evidence type="ECO:0000259" key="4">
    <source>
        <dbReference type="Pfam" id="PF05193"/>
    </source>
</evidence>
<dbReference type="Pfam" id="PF05193">
    <property type="entry name" value="Peptidase_M16_C"/>
    <property type="match status" value="2"/>
</dbReference>
<comment type="similarity">
    <text evidence="1">Belongs to the peptidase M16 family.</text>
</comment>
<dbReference type="KEGG" id="osu:NT6N_34730"/>
<accession>A0AAT9FR26</accession>